<proteinExistence type="predicted"/>
<dbReference type="RefSeq" id="WP_307235413.1">
    <property type="nucleotide sequence ID" value="NZ_JAUSVF010000003.1"/>
</dbReference>
<evidence type="ECO:0000313" key="2">
    <source>
        <dbReference type="Proteomes" id="UP001230207"/>
    </source>
</evidence>
<sequence length="479" mass="52370">MDTSPPAPQSHRTDVTVASLKKTLSHLFPQVDQHWAKPLDAYASAVYRLGGHRTGCSARDEAMVFLQNCIERAALRTGATSREAKQCSQQLVAAPVIQTGPHCHLLVEPDAFYTHLFSLLGLTANHLPWHIWYSASTVKFIEKPKKGPGWLLLEGEPVNVFGLPRRLMDSYSICGLNAHYSFKLTGNTKGTPANPSAVRLKALLPQGEFASAADAIKAGNQAFWNWAFPAQPRLLQLDDTDMADLVADHLENPGSWLSRQLFGNGMLAGAIIEAIDQLNAGPWAGWMRSTTDFFWGLANGKLFPLRLGNRMLTAGPGKEVELRFEPVALAAALRGREIVPNLFITFLVTSILPGIRVLGGCQQTVYYPLMRHVFSSALRQIGPQDLLATINADDCPGVWGHRVLKPGTPSPFRELESSPLPHLLSFYGSQPLEQACGGLKSFVGDPLWETLAQQIADGTVHAGSPEWKFAGTASRIRRS</sequence>
<evidence type="ECO:0000313" key="1">
    <source>
        <dbReference type="EMBL" id="MDQ0323090.1"/>
    </source>
</evidence>
<accession>A0ABU0C085</accession>
<organism evidence="1 2">
    <name type="scientific">Pararhizobium capsulatum DSM 1112</name>
    <dbReference type="NCBI Taxonomy" id="1121113"/>
    <lineage>
        <taxon>Bacteria</taxon>
        <taxon>Pseudomonadati</taxon>
        <taxon>Pseudomonadota</taxon>
        <taxon>Alphaproteobacteria</taxon>
        <taxon>Hyphomicrobiales</taxon>
        <taxon>Rhizobiaceae</taxon>
        <taxon>Rhizobium/Agrobacterium group</taxon>
        <taxon>Pararhizobium</taxon>
    </lineage>
</organism>
<name>A0ABU0C085_9HYPH</name>
<keyword evidence="2" id="KW-1185">Reference proteome</keyword>
<dbReference type="Proteomes" id="UP001230207">
    <property type="component" value="Unassembled WGS sequence"/>
</dbReference>
<dbReference type="EMBL" id="JAUSVF010000003">
    <property type="protein sequence ID" value="MDQ0323090.1"/>
    <property type="molecule type" value="Genomic_DNA"/>
</dbReference>
<protein>
    <submittedName>
        <fullName evidence="1">Uncharacterized protein</fullName>
    </submittedName>
</protein>
<comment type="caution">
    <text evidence="1">The sequence shown here is derived from an EMBL/GenBank/DDBJ whole genome shotgun (WGS) entry which is preliminary data.</text>
</comment>
<gene>
    <name evidence="1" type="ORF">QO002_005296</name>
</gene>
<reference evidence="1 2" key="1">
    <citation type="submission" date="2023-07" db="EMBL/GenBank/DDBJ databases">
        <title>Genomic Encyclopedia of Type Strains, Phase IV (KMG-IV): sequencing the most valuable type-strain genomes for metagenomic binning, comparative biology and taxonomic classification.</title>
        <authorList>
            <person name="Goeker M."/>
        </authorList>
    </citation>
    <scope>NUCLEOTIDE SEQUENCE [LARGE SCALE GENOMIC DNA]</scope>
    <source>
        <strain evidence="1 2">DSM 1112</strain>
    </source>
</reference>